<comment type="subcellular location">
    <subcellularLocation>
        <location evidence="1 9">Cell outer membrane</location>
        <topology evidence="1 9">Multi-pass membrane protein</topology>
    </subcellularLocation>
</comment>
<evidence type="ECO:0000256" key="7">
    <source>
        <dbReference type="ARBA" id="ARBA00023136"/>
    </source>
</evidence>
<dbReference type="InterPro" id="IPR037066">
    <property type="entry name" value="Plug_dom_sf"/>
</dbReference>
<dbReference type="Pfam" id="PF00593">
    <property type="entry name" value="TonB_dep_Rec_b-barrel"/>
    <property type="match status" value="1"/>
</dbReference>
<gene>
    <name evidence="15" type="ORF">ENH88_01995</name>
</gene>
<name>A0A7V1CVX6_9GAMM</name>
<evidence type="ECO:0000256" key="4">
    <source>
        <dbReference type="ARBA" id="ARBA00022692"/>
    </source>
</evidence>
<organism evidence="15">
    <name type="scientific">Pseudoalteromonas prydzensis</name>
    <dbReference type="NCBI Taxonomy" id="182141"/>
    <lineage>
        <taxon>Bacteria</taxon>
        <taxon>Pseudomonadati</taxon>
        <taxon>Pseudomonadota</taxon>
        <taxon>Gammaproteobacteria</taxon>
        <taxon>Alteromonadales</taxon>
        <taxon>Pseudoalteromonadaceae</taxon>
        <taxon>Pseudoalteromonas</taxon>
    </lineage>
</organism>
<keyword evidence="15" id="KW-0675">Receptor</keyword>
<dbReference type="Pfam" id="PF07715">
    <property type="entry name" value="Plug"/>
    <property type="match status" value="1"/>
</dbReference>
<evidence type="ECO:0000256" key="2">
    <source>
        <dbReference type="ARBA" id="ARBA00022448"/>
    </source>
</evidence>
<dbReference type="PROSITE" id="PS52016">
    <property type="entry name" value="TONB_DEPENDENT_REC_3"/>
    <property type="match status" value="1"/>
</dbReference>
<evidence type="ECO:0000256" key="6">
    <source>
        <dbReference type="ARBA" id="ARBA00023077"/>
    </source>
</evidence>
<keyword evidence="8 9" id="KW-0998">Cell outer membrane</keyword>
<reference evidence="15" key="1">
    <citation type="journal article" date="2020" name="mSystems">
        <title>Genome- and Community-Level Interaction Insights into Carbon Utilization and Element Cycling Functions of Hydrothermarchaeota in Hydrothermal Sediment.</title>
        <authorList>
            <person name="Zhou Z."/>
            <person name="Liu Y."/>
            <person name="Xu W."/>
            <person name="Pan J."/>
            <person name="Luo Z.H."/>
            <person name="Li M."/>
        </authorList>
    </citation>
    <scope>NUCLEOTIDE SEQUENCE [LARGE SCALE GENOMIC DNA]</scope>
    <source>
        <strain evidence="15">HyVt-346</strain>
    </source>
</reference>
<dbReference type="Proteomes" id="UP000886188">
    <property type="component" value="Unassembled WGS sequence"/>
</dbReference>
<dbReference type="InterPro" id="IPR000531">
    <property type="entry name" value="Beta-barrel_TonB"/>
</dbReference>
<dbReference type="PANTHER" id="PTHR40980:SF3">
    <property type="entry name" value="TONB-DEPENDENT RECEPTOR-LIKE BETA-BARREL DOMAIN-CONTAINING PROTEIN"/>
    <property type="match status" value="1"/>
</dbReference>
<evidence type="ECO:0000256" key="10">
    <source>
        <dbReference type="PROSITE-ProRule" id="PRU10144"/>
    </source>
</evidence>
<dbReference type="RefSeq" id="WP_304178911.1">
    <property type="nucleotide sequence ID" value="NZ_DRGM01000024.1"/>
</dbReference>
<evidence type="ECO:0000259" key="13">
    <source>
        <dbReference type="Pfam" id="PF00593"/>
    </source>
</evidence>
<dbReference type="InterPro" id="IPR010917">
    <property type="entry name" value="TonB_rcpt_CS"/>
</dbReference>
<evidence type="ECO:0000256" key="9">
    <source>
        <dbReference type="PROSITE-ProRule" id="PRU01360"/>
    </source>
</evidence>
<protein>
    <submittedName>
        <fullName evidence="15">TonB-dependent receptor</fullName>
    </submittedName>
</protein>
<dbReference type="InterPro" id="IPR039426">
    <property type="entry name" value="TonB-dep_rcpt-like"/>
</dbReference>
<sequence length="883" mass="96408">MLAKNFKKSLLAVNIGLVMSAGFTGAVFAADEVKVQEDVEVIEVRGIRASAKADINNKRFANAVVDSITAEDIGKFPDKNVAESLSRITGVGVSREFGEGEKITVRGSDPTKNRTLLNGQNVGTADWFILDNPSRSFNFTMLPSSLVSSLEVYKSPEARLDEGSIGGTVILRTRKPLDLDSGTAHITLQSQYSESSEEHDPLVEGFYSWKNEDEKFGILISGSKSDRTVRREGFEVLGWDANSADGTYAPRTMGVPVFRQDRERTTFFSSIQFAPSDDFSATLNILDSKMDVNNTNSNFLLMNPGAGADLTYVGSNAVKGTGGSDVRWNHINRISKTDTNSIHLDVDFATDSFSMNVELGTTAAEGGTLNETSWEYGGQGDYNFDLTGSTPTVNAGVDGTDPSKFNGGWIWGGNKPTTDDESYGQVDFDVPVELGAFTAVKFGVKYRDQKRTQDRNAYSWHWGVATDGTSPDYMTQILSSQCNTLAKCDLAVGSDSVGADVVNGDITQQLTHNSAQMIELGLGPNASYAVHKNLGEIFEVVEKKTSYYVQGDFSGDDYRGNIGIRVARTDQDSSGYLFSSDSAGLLTVKNPGENANLTPTTLEWVTESRSYTEILPNFNLSYDLAEDQIVRLSAARTMARPNFFDISPITAPGDLGETNPTAQAGNPNLAPQIANQFDAAWEYYFDDASLFAVTLFYKDIESYQTTATSSQDFYDQQTASWVTATVSRPANGAGGTTTGLEASLQYDLGNGFGVSANYTYTDANNDGERDVANPGSGLVMGASENMLNASAFYENDMFSVRAMYNYRTKWYKGLHSSGTELWNDDYGQLDFSTTYNVTENISVVLEAINLTDEKVVEFNTSEDRVLSIYQNGRRFVLGANFRF</sequence>
<dbReference type="CDD" id="cd01347">
    <property type="entry name" value="ligand_gated_channel"/>
    <property type="match status" value="1"/>
</dbReference>
<dbReference type="AlphaFoldDB" id="A0A7V1CVX6"/>
<dbReference type="EMBL" id="DRGM01000024">
    <property type="protein sequence ID" value="HEA15229.1"/>
    <property type="molecule type" value="Genomic_DNA"/>
</dbReference>
<dbReference type="InterPro" id="IPR036942">
    <property type="entry name" value="Beta-barrel_TonB_sf"/>
</dbReference>
<evidence type="ECO:0000256" key="5">
    <source>
        <dbReference type="ARBA" id="ARBA00022729"/>
    </source>
</evidence>
<dbReference type="GO" id="GO:0009279">
    <property type="term" value="C:cell outer membrane"/>
    <property type="evidence" value="ECO:0007669"/>
    <property type="project" value="UniProtKB-SubCell"/>
</dbReference>
<feature type="short sequence motif" description="TonB C-terminal box" evidence="10">
    <location>
        <begin position="866"/>
        <end position="883"/>
    </location>
</feature>
<evidence type="ECO:0000256" key="1">
    <source>
        <dbReference type="ARBA" id="ARBA00004571"/>
    </source>
</evidence>
<comment type="similarity">
    <text evidence="9 11">Belongs to the TonB-dependent receptor family.</text>
</comment>
<evidence type="ECO:0000259" key="14">
    <source>
        <dbReference type="Pfam" id="PF07715"/>
    </source>
</evidence>
<evidence type="ECO:0000313" key="15">
    <source>
        <dbReference type="EMBL" id="HEA15229.1"/>
    </source>
</evidence>
<keyword evidence="4 9" id="KW-0812">Transmembrane</keyword>
<accession>A0A7V1CVX6</accession>
<keyword evidence="7 9" id="KW-0472">Membrane</keyword>
<dbReference type="NCBIfam" id="TIGR01782">
    <property type="entry name" value="TonB-Xanth-Caul"/>
    <property type="match status" value="1"/>
</dbReference>
<evidence type="ECO:0000256" key="12">
    <source>
        <dbReference type="SAM" id="SignalP"/>
    </source>
</evidence>
<dbReference type="InterPro" id="IPR012910">
    <property type="entry name" value="Plug_dom"/>
</dbReference>
<evidence type="ECO:0000256" key="3">
    <source>
        <dbReference type="ARBA" id="ARBA00022452"/>
    </source>
</evidence>
<comment type="caution">
    <text evidence="15">The sequence shown here is derived from an EMBL/GenBank/DDBJ whole genome shotgun (WGS) entry which is preliminary data.</text>
</comment>
<evidence type="ECO:0000256" key="8">
    <source>
        <dbReference type="ARBA" id="ARBA00023237"/>
    </source>
</evidence>
<feature type="signal peptide" evidence="12">
    <location>
        <begin position="1"/>
        <end position="29"/>
    </location>
</feature>
<dbReference type="PROSITE" id="PS01156">
    <property type="entry name" value="TONB_DEPENDENT_REC_2"/>
    <property type="match status" value="1"/>
</dbReference>
<keyword evidence="5 12" id="KW-0732">Signal</keyword>
<dbReference type="Gene3D" id="2.40.170.20">
    <property type="entry name" value="TonB-dependent receptor, beta-barrel domain"/>
    <property type="match status" value="1"/>
</dbReference>
<dbReference type="Gene3D" id="2.170.130.10">
    <property type="entry name" value="TonB-dependent receptor, plug domain"/>
    <property type="match status" value="1"/>
</dbReference>
<dbReference type="InterPro" id="IPR010104">
    <property type="entry name" value="TonB_rcpt_bac"/>
</dbReference>
<proteinExistence type="inferred from homology"/>
<dbReference type="SUPFAM" id="SSF56935">
    <property type="entry name" value="Porins"/>
    <property type="match status" value="1"/>
</dbReference>
<keyword evidence="6 11" id="KW-0798">TonB box</keyword>
<keyword evidence="2 9" id="KW-0813">Transport</keyword>
<keyword evidence="3 9" id="KW-1134">Transmembrane beta strand</keyword>
<dbReference type="PANTHER" id="PTHR40980">
    <property type="entry name" value="PLUG DOMAIN-CONTAINING PROTEIN"/>
    <property type="match status" value="1"/>
</dbReference>
<evidence type="ECO:0000256" key="11">
    <source>
        <dbReference type="RuleBase" id="RU003357"/>
    </source>
</evidence>
<feature type="domain" description="TonB-dependent receptor-like beta-barrel" evidence="13">
    <location>
        <begin position="378"/>
        <end position="850"/>
    </location>
</feature>
<feature type="chain" id="PRO_5030672941" evidence="12">
    <location>
        <begin position="30"/>
        <end position="883"/>
    </location>
</feature>
<feature type="domain" description="TonB-dependent receptor plug" evidence="14">
    <location>
        <begin position="61"/>
        <end position="168"/>
    </location>
</feature>